<dbReference type="GO" id="GO:0005829">
    <property type="term" value="C:cytosol"/>
    <property type="evidence" value="ECO:0007669"/>
    <property type="project" value="TreeGrafter"/>
</dbReference>
<dbReference type="Pfam" id="PF00464">
    <property type="entry name" value="SHMT"/>
    <property type="match status" value="1"/>
</dbReference>
<feature type="binding site" evidence="9">
    <location>
        <begin position="121"/>
        <end position="123"/>
    </location>
    <ligand>
        <name>(6S)-5,6,7,8-tetrahydrofolate</name>
        <dbReference type="ChEBI" id="CHEBI:57453"/>
    </ligand>
</feature>
<evidence type="ECO:0000256" key="6">
    <source>
        <dbReference type="ARBA" id="ARBA00022563"/>
    </source>
</evidence>
<dbReference type="GO" id="GO:0019264">
    <property type="term" value="P:glycine biosynthetic process from serine"/>
    <property type="evidence" value="ECO:0007669"/>
    <property type="project" value="UniProtKB-UniRule"/>
</dbReference>
<dbReference type="EC" id="2.1.2.1" evidence="9"/>
<dbReference type="UniPathway" id="UPA00193"/>
<dbReference type="HAMAP" id="MF_00051">
    <property type="entry name" value="SHMT"/>
    <property type="match status" value="1"/>
</dbReference>
<dbReference type="PROSITE" id="PS00096">
    <property type="entry name" value="SHMT"/>
    <property type="match status" value="1"/>
</dbReference>
<dbReference type="InterPro" id="IPR015421">
    <property type="entry name" value="PyrdxlP-dep_Trfase_major"/>
</dbReference>
<dbReference type="RefSeq" id="WP_015723595.1">
    <property type="nucleotide sequence ID" value="NC_014972.1"/>
</dbReference>
<dbReference type="PANTHER" id="PTHR11680">
    <property type="entry name" value="SERINE HYDROXYMETHYLTRANSFERASE"/>
    <property type="match status" value="1"/>
</dbReference>
<keyword evidence="13" id="KW-1185">Reference proteome</keyword>
<comment type="function">
    <text evidence="9">Catalyzes the reversible interconversion of serine and glycine with tetrahydrofolate (THF) serving as the one-carbon carrier. This reaction serves as the major source of one-carbon groups required for the biosynthesis of purines, thymidylate, methionine, and other important biomolecules. Also exhibits THF-independent aldolase activity toward beta-hydroxyamino acids, producing glycine and aldehydes, via a retro-aldol mechanism.</text>
</comment>
<comment type="similarity">
    <text evidence="3 9">Belongs to the SHMT family.</text>
</comment>
<evidence type="ECO:0000256" key="4">
    <source>
        <dbReference type="ARBA" id="ARBA00011738"/>
    </source>
</evidence>
<dbReference type="Proteomes" id="UP000006365">
    <property type="component" value="Chromosome"/>
</dbReference>
<keyword evidence="6 9" id="KW-0554">One-carbon metabolism</keyword>
<dbReference type="GO" id="GO:0035999">
    <property type="term" value="P:tetrahydrofolate interconversion"/>
    <property type="evidence" value="ECO:0007669"/>
    <property type="project" value="UniProtKB-UniRule"/>
</dbReference>
<dbReference type="GO" id="GO:0030170">
    <property type="term" value="F:pyridoxal phosphate binding"/>
    <property type="evidence" value="ECO:0007669"/>
    <property type="project" value="UniProtKB-UniRule"/>
</dbReference>
<comment type="caution">
    <text evidence="9">Lacks conserved residue(s) required for the propagation of feature annotation.</text>
</comment>
<evidence type="ECO:0000256" key="9">
    <source>
        <dbReference type="HAMAP-Rule" id="MF_00051"/>
    </source>
</evidence>
<evidence type="ECO:0000256" key="8">
    <source>
        <dbReference type="ARBA" id="ARBA00022898"/>
    </source>
</evidence>
<dbReference type="InterPro" id="IPR049943">
    <property type="entry name" value="Ser_HO-MeTrfase-like"/>
</dbReference>
<dbReference type="PANTHER" id="PTHR11680:SF35">
    <property type="entry name" value="SERINE HYDROXYMETHYLTRANSFERASE 1"/>
    <property type="match status" value="1"/>
</dbReference>
<sequence>MSTLQQQDPEIFNLIKQEELRQRDKIRLIASENYVSKAVMEATGSVLTNKYSEGYPGKRYYEGQQYIDQVESLAIQRAKDLFGAEHVNVQPYSGSPANLAVYLAFLNPGDTILGMALPHGGHLTHGAKVSISGKYFTAESYSLDQESGRLNYETIREKALACKPKILIAGHSAYSQVLDFPKFREIADACGALLLVDMAHFAGLVAGGAHPSPVPYADIITTTTHKSLRGPRGAMILCKQEYAAAIDKAVFPGLQGGPHNNTTAAIAVALKEASTEAFKQYAAQIVKNAQALAATLIDNGFNLVTGGTENHLMLIDLTNKGVTGKVAAKALDAAGIVLNYNAVPYDTRKPFDPSGIRLGSAAVTSRGFKEEQMVQVGKWIGAVVADPANTALQAEIASSVRQLCAGFPAPGLEHLI</sequence>
<evidence type="ECO:0000256" key="10">
    <source>
        <dbReference type="PIRSR" id="PIRSR000412-50"/>
    </source>
</evidence>
<dbReference type="Gene3D" id="3.90.1150.10">
    <property type="entry name" value="Aspartate Aminotransferase, domain 1"/>
    <property type="match status" value="1"/>
</dbReference>
<dbReference type="FunFam" id="3.40.640.10:FF:000001">
    <property type="entry name" value="Serine hydroxymethyltransferase"/>
    <property type="match status" value="1"/>
</dbReference>
<comment type="pathway">
    <text evidence="9">One-carbon metabolism; tetrahydrofolate interconversion.</text>
</comment>
<evidence type="ECO:0000256" key="3">
    <source>
        <dbReference type="ARBA" id="ARBA00006376"/>
    </source>
</evidence>
<evidence type="ECO:0000256" key="1">
    <source>
        <dbReference type="ARBA" id="ARBA00001933"/>
    </source>
</evidence>
<proteinExistence type="inferred from homology"/>
<evidence type="ECO:0000256" key="7">
    <source>
        <dbReference type="ARBA" id="ARBA00022679"/>
    </source>
</evidence>
<keyword evidence="9" id="KW-0028">Amino-acid biosynthesis</keyword>
<accession>A0A7U4DNG4</accession>
<comment type="subcellular location">
    <subcellularLocation>
        <location evidence="2 9">Cytoplasm</location>
    </subcellularLocation>
</comment>
<evidence type="ECO:0000256" key="5">
    <source>
        <dbReference type="ARBA" id="ARBA00022490"/>
    </source>
</evidence>
<dbReference type="GO" id="GO:0004372">
    <property type="term" value="F:glycine hydroxymethyltransferase activity"/>
    <property type="evidence" value="ECO:0007669"/>
    <property type="project" value="UniProtKB-UniRule"/>
</dbReference>
<evidence type="ECO:0000259" key="11">
    <source>
        <dbReference type="Pfam" id="PF00464"/>
    </source>
</evidence>
<dbReference type="Gene3D" id="3.40.640.10">
    <property type="entry name" value="Type I PLP-dependent aspartate aminotransferase-like (Major domain)"/>
    <property type="match status" value="1"/>
</dbReference>
<feature type="binding site" evidence="9">
    <location>
        <position position="117"/>
    </location>
    <ligand>
        <name>(6S)-5,6,7,8-tetrahydrofolate</name>
        <dbReference type="ChEBI" id="CHEBI:57453"/>
    </ligand>
</feature>
<dbReference type="InterPro" id="IPR039429">
    <property type="entry name" value="SHMT-like_dom"/>
</dbReference>
<dbReference type="InterPro" id="IPR019798">
    <property type="entry name" value="Ser_HO-MeTrfase_PLP_BS"/>
</dbReference>
<dbReference type="NCBIfam" id="NF000586">
    <property type="entry name" value="PRK00011.1"/>
    <property type="match status" value="1"/>
</dbReference>
<keyword evidence="8 9" id="KW-0663">Pyridoxal phosphate</keyword>
<dbReference type="InterPro" id="IPR015422">
    <property type="entry name" value="PyrdxlP-dep_Trfase_small"/>
</dbReference>
<comment type="subunit">
    <text evidence="4 9">Homodimer.</text>
</comment>
<protein>
    <recommendedName>
        <fullName evidence="9">Serine hydroxymethyltransferase</fullName>
        <shortName evidence="9">SHMT</shortName>
        <shortName evidence="9">Serine methylase</shortName>
        <ecNumber evidence="9">2.1.2.1</ecNumber>
    </recommendedName>
</protein>
<dbReference type="AlphaFoldDB" id="A0A7U4DNG4"/>
<organism evidence="12 13">
    <name type="scientific">Desulfobulbus propionicus (strain ATCC 33891 / DSM 2032 / VKM B-1956 / 1pr3)</name>
    <dbReference type="NCBI Taxonomy" id="577650"/>
    <lineage>
        <taxon>Bacteria</taxon>
        <taxon>Pseudomonadati</taxon>
        <taxon>Thermodesulfobacteriota</taxon>
        <taxon>Desulfobulbia</taxon>
        <taxon>Desulfobulbales</taxon>
        <taxon>Desulfobulbaceae</taxon>
        <taxon>Desulfobulbus</taxon>
    </lineage>
</organism>
<evidence type="ECO:0000313" key="12">
    <source>
        <dbReference type="EMBL" id="ADW17051.1"/>
    </source>
</evidence>
<name>A0A7U4DNG4_DESPD</name>
<dbReference type="EMBL" id="CP002364">
    <property type="protein sequence ID" value="ADW17051.1"/>
    <property type="molecule type" value="Genomic_DNA"/>
</dbReference>
<comment type="cofactor">
    <cofactor evidence="1 9 10">
        <name>pyridoxal 5'-phosphate</name>
        <dbReference type="ChEBI" id="CHEBI:597326"/>
    </cofactor>
</comment>
<dbReference type="SUPFAM" id="SSF53383">
    <property type="entry name" value="PLP-dependent transferases"/>
    <property type="match status" value="1"/>
</dbReference>
<dbReference type="InterPro" id="IPR001085">
    <property type="entry name" value="Ser_HO-MeTrfase"/>
</dbReference>
<reference evidence="12 13" key="1">
    <citation type="journal article" date="2011" name="Stand. Genomic Sci.">
        <title>Complete genome sequence of Desulfobulbus propionicus type strain (1pr3).</title>
        <authorList>
            <person name="Pagani I."/>
            <person name="Lapidus A."/>
            <person name="Nolan M."/>
            <person name="Lucas S."/>
            <person name="Hammon N."/>
            <person name="Deshpande S."/>
            <person name="Cheng J.F."/>
            <person name="Chertkov O."/>
            <person name="Davenport K."/>
            <person name="Tapia R."/>
            <person name="Han C."/>
            <person name="Goodwin L."/>
            <person name="Pitluck S."/>
            <person name="Liolios K."/>
            <person name="Mavromatis K."/>
            <person name="Ivanova N."/>
            <person name="Mikhailova N."/>
            <person name="Pati A."/>
            <person name="Chen A."/>
            <person name="Palaniappan K."/>
            <person name="Land M."/>
            <person name="Hauser L."/>
            <person name="Chang Y.J."/>
            <person name="Jeffries C.D."/>
            <person name="Detter J.C."/>
            <person name="Brambilla E."/>
            <person name="Kannan K.P."/>
            <person name="Djao O.D."/>
            <person name="Rohde M."/>
            <person name="Pukall R."/>
            <person name="Spring S."/>
            <person name="Goker M."/>
            <person name="Sikorski J."/>
            <person name="Woyke T."/>
            <person name="Bristow J."/>
            <person name="Eisen J.A."/>
            <person name="Markowitz V."/>
            <person name="Hugenholtz P."/>
            <person name="Kyrpides N.C."/>
            <person name="Klenk H.P."/>
        </authorList>
    </citation>
    <scope>NUCLEOTIDE SEQUENCE [LARGE SCALE GENOMIC DNA]</scope>
    <source>
        <strain evidence="13">ATCC 33891 / DSM 2032 / 1pr3</strain>
    </source>
</reference>
<dbReference type="KEGG" id="dpr:Despr_0877"/>
<dbReference type="CDD" id="cd00378">
    <property type="entry name" value="SHMT"/>
    <property type="match status" value="1"/>
</dbReference>
<feature type="site" description="Plays an important role in substrate specificity" evidence="9">
    <location>
        <position position="225"/>
    </location>
</feature>
<dbReference type="UniPathway" id="UPA00288">
    <property type="reaction ID" value="UER01023"/>
</dbReference>
<evidence type="ECO:0000256" key="2">
    <source>
        <dbReference type="ARBA" id="ARBA00004496"/>
    </source>
</evidence>
<comment type="pathway">
    <text evidence="9">Amino-acid biosynthesis; glycine biosynthesis; glycine from L-serine: step 1/1.</text>
</comment>
<keyword evidence="5 9" id="KW-0963">Cytoplasm</keyword>
<feature type="modified residue" description="N6-(pyridoxal phosphate)lysine" evidence="9 10">
    <location>
        <position position="226"/>
    </location>
</feature>
<gene>
    <name evidence="9" type="primary">glyA</name>
    <name evidence="12" type="ordered locus">Despr_0877</name>
</gene>
<keyword evidence="7 9" id="KW-0808">Transferase</keyword>
<dbReference type="InterPro" id="IPR015424">
    <property type="entry name" value="PyrdxlP-dep_Trfase"/>
</dbReference>
<feature type="domain" description="Serine hydroxymethyltransferase-like" evidence="11">
    <location>
        <begin position="4"/>
        <end position="380"/>
    </location>
</feature>
<comment type="catalytic activity">
    <reaction evidence="9">
        <text>(6R)-5,10-methylene-5,6,7,8-tetrahydrofolate + glycine + H2O = (6S)-5,6,7,8-tetrahydrofolate + L-serine</text>
        <dbReference type="Rhea" id="RHEA:15481"/>
        <dbReference type="ChEBI" id="CHEBI:15377"/>
        <dbReference type="ChEBI" id="CHEBI:15636"/>
        <dbReference type="ChEBI" id="CHEBI:33384"/>
        <dbReference type="ChEBI" id="CHEBI:57305"/>
        <dbReference type="ChEBI" id="CHEBI:57453"/>
        <dbReference type="EC" id="2.1.2.1"/>
    </reaction>
</comment>
<evidence type="ECO:0000313" key="13">
    <source>
        <dbReference type="Proteomes" id="UP000006365"/>
    </source>
</evidence>
<dbReference type="PIRSF" id="PIRSF000412">
    <property type="entry name" value="SHMT"/>
    <property type="match status" value="1"/>
</dbReference>